<dbReference type="EMBL" id="NBSK02000002">
    <property type="protein sequence ID" value="KAJ0222217.1"/>
    <property type="molecule type" value="Genomic_DNA"/>
</dbReference>
<organism evidence="1 2">
    <name type="scientific">Lactuca sativa</name>
    <name type="common">Garden lettuce</name>
    <dbReference type="NCBI Taxonomy" id="4236"/>
    <lineage>
        <taxon>Eukaryota</taxon>
        <taxon>Viridiplantae</taxon>
        <taxon>Streptophyta</taxon>
        <taxon>Embryophyta</taxon>
        <taxon>Tracheophyta</taxon>
        <taxon>Spermatophyta</taxon>
        <taxon>Magnoliopsida</taxon>
        <taxon>eudicotyledons</taxon>
        <taxon>Gunneridae</taxon>
        <taxon>Pentapetalae</taxon>
        <taxon>asterids</taxon>
        <taxon>campanulids</taxon>
        <taxon>Asterales</taxon>
        <taxon>Asteraceae</taxon>
        <taxon>Cichorioideae</taxon>
        <taxon>Cichorieae</taxon>
        <taxon>Lactucinae</taxon>
        <taxon>Lactuca</taxon>
    </lineage>
</organism>
<proteinExistence type="predicted"/>
<keyword evidence="2" id="KW-1185">Reference proteome</keyword>
<dbReference type="Proteomes" id="UP000235145">
    <property type="component" value="Unassembled WGS sequence"/>
</dbReference>
<gene>
    <name evidence="1" type="ORF">LSAT_V11C200062540</name>
</gene>
<name>A0A9R1W8Y2_LACSA</name>
<comment type="caution">
    <text evidence="1">The sequence shown here is derived from an EMBL/GenBank/DDBJ whole genome shotgun (WGS) entry which is preliminary data.</text>
</comment>
<reference evidence="1 2" key="1">
    <citation type="journal article" date="2017" name="Nat. Commun.">
        <title>Genome assembly with in vitro proximity ligation data and whole-genome triplication in lettuce.</title>
        <authorList>
            <person name="Reyes-Chin-Wo S."/>
            <person name="Wang Z."/>
            <person name="Yang X."/>
            <person name="Kozik A."/>
            <person name="Arikit S."/>
            <person name="Song C."/>
            <person name="Xia L."/>
            <person name="Froenicke L."/>
            <person name="Lavelle D.O."/>
            <person name="Truco M.J."/>
            <person name="Xia R."/>
            <person name="Zhu S."/>
            <person name="Xu C."/>
            <person name="Xu H."/>
            <person name="Xu X."/>
            <person name="Cox K."/>
            <person name="Korf I."/>
            <person name="Meyers B.C."/>
            <person name="Michelmore R.W."/>
        </authorList>
    </citation>
    <scope>NUCLEOTIDE SEQUENCE [LARGE SCALE GENOMIC DNA]</scope>
    <source>
        <strain evidence="2">cv. Salinas</strain>
        <tissue evidence="1">Seedlings</tissue>
    </source>
</reference>
<protein>
    <submittedName>
        <fullName evidence="1">Uncharacterized protein</fullName>
    </submittedName>
</protein>
<accession>A0A9R1W8Y2</accession>
<sequence length="117" mass="13686">MRSSLIRLLTSMHPSKPETFVFTYSCFGSKLKIQSKRVEQFGHDFNLRVVKKNLIRSFEALFVEGSIREISSLGRTINEGDYMLVDHKHKNNFYKTTKVHISNDFAIMVNLYNFVTF</sequence>
<dbReference type="AlphaFoldDB" id="A0A9R1W8Y2"/>
<evidence type="ECO:0000313" key="2">
    <source>
        <dbReference type="Proteomes" id="UP000235145"/>
    </source>
</evidence>
<evidence type="ECO:0000313" key="1">
    <source>
        <dbReference type="EMBL" id="KAJ0222217.1"/>
    </source>
</evidence>